<dbReference type="InterPro" id="IPR016163">
    <property type="entry name" value="Ald_DH_C"/>
</dbReference>
<dbReference type="PANTHER" id="PTHR43570">
    <property type="entry name" value="ALDEHYDE DEHYDROGENASE"/>
    <property type="match status" value="1"/>
</dbReference>
<evidence type="ECO:0000256" key="3">
    <source>
        <dbReference type="ARBA" id="ARBA00023027"/>
    </source>
</evidence>
<evidence type="ECO:0000256" key="2">
    <source>
        <dbReference type="ARBA" id="ARBA00023002"/>
    </source>
</evidence>
<keyword evidence="9" id="KW-1185">Reference proteome</keyword>
<comment type="similarity">
    <text evidence="1 4 6">Belongs to the aldehyde dehydrogenase family.</text>
</comment>
<sequence>MNAITEIDTDLLLKQSFEDLQTRFKAAPSVSFEDRVEHLKVVKKSLIDHRSELIAALSEDFGCRTEFDSSIADIMPTVAQINYTLKHLKRWMKPSKRSAGLMFMPSKVAVEYQSLGVIGIIAPWNFPVILSVGPIVTALAAGNRVMLKLSEFTPKTNQVIKKLLAVLPQHIVVIEGEADVAAQFSALPFDHLLFTGSTQVGRYVAQAAAPNLTPITLELGGKSPVIVADDSELDVAVDAILFGKCLNAGQICVSPDYAFVPERKVEQFVSRFFERLDALYPELEHEGGFTQIINQRQYDRLMGLLKDAKEKGAQITTKELTTHQGSCLIAPHLVTEVSEDMALMQDEIFGPILPIKPYTDMQDVLDYVNSKDRPLALYIMSKDESLIKHIVSHTHSGGVGINETVFHVGAEDAPFGGVGPSGMGHYHGVEGFHTFSHAKTVFHTPAWLGRIKLLLKSKKAMTSMMGRLFIR</sequence>
<dbReference type="SUPFAM" id="SSF53720">
    <property type="entry name" value="ALDH-like"/>
    <property type="match status" value="1"/>
</dbReference>
<dbReference type="EMBL" id="JAUEOZ010000001">
    <property type="protein sequence ID" value="MDN2481261.1"/>
    <property type="molecule type" value="Genomic_DNA"/>
</dbReference>
<proteinExistence type="inferred from homology"/>
<evidence type="ECO:0000256" key="5">
    <source>
        <dbReference type="PROSITE-ProRule" id="PRU10007"/>
    </source>
</evidence>
<dbReference type="Gene3D" id="3.40.309.10">
    <property type="entry name" value="Aldehyde Dehydrogenase, Chain A, domain 2"/>
    <property type="match status" value="1"/>
</dbReference>
<evidence type="ECO:0000256" key="1">
    <source>
        <dbReference type="ARBA" id="ARBA00009986"/>
    </source>
</evidence>
<dbReference type="RefSeq" id="WP_289961395.1">
    <property type="nucleotide sequence ID" value="NZ_JAUEOZ010000001.1"/>
</dbReference>
<feature type="active site" evidence="5">
    <location>
        <position position="218"/>
    </location>
</feature>
<dbReference type="CDD" id="cd07133">
    <property type="entry name" value="ALDH_CALDH_CalB"/>
    <property type="match status" value="1"/>
</dbReference>
<comment type="caution">
    <text evidence="8">The sequence shown here is derived from an EMBL/GenBank/DDBJ whole genome shotgun (WGS) entry which is preliminary data.</text>
</comment>
<dbReference type="InterPro" id="IPR012394">
    <property type="entry name" value="Aldehyde_DH_NAD(P)"/>
</dbReference>
<organism evidence="8 9">
    <name type="scientific">Vibrio agarivorans</name>
    <dbReference type="NCBI Taxonomy" id="153622"/>
    <lineage>
        <taxon>Bacteria</taxon>
        <taxon>Pseudomonadati</taxon>
        <taxon>Pseudomonadota</taxon>
        <taxon>Gammaproteobacteria</taxon>
        <taxon>Vibrionales</taxon>
        <taxon>Vibrionaceae</taxon>
        <taxon>Vibrio</taxon>
    </lineage>
</organism>
<evidence type="ECO:0000313" key="8">
    <source>
        <dbReference type="EMBL" id="MDN2481261.1"/>
    </source>
</evidence>
<dbReference type="Gene3D" id="3.40.605.10">
    <property type="entry name" value="Aldehyde Dehydrogenase, Chain A, domain 1"/>
    <property type="match status" value="1"/>
</dbReference>
<dbReference type="Pfam" id="PF00171">
    <property type="entry name" value="Aldedh"/>
    <property type="match status" value="1"/>
</dbReference>
<gene>
    <name evidence="8" type="ORF">QWJ08_07620</name>
</gene>
<dbReference type="PROSITE" id="PS00687">
    <property type="entry name" value="ALDEHYDE_DEHYDR_GLU"/>
    <property type="match status" value="1"/>
</dbReference>
<protein>
    <recommendedName>
        <fullName evidence="4">Aldehyde dehydrogenase</fullName>
    </recommendedName>
</protein>
<evidence type="ECO:0000256" key="6">
    <source>
        <dbReference type="RuleBase" id="RU003345"/>
    </source>
</evidence>
<dbReference type="Proteomes" id="UP001169719">
    <property type="component" value="Unassembled WGS sequence"/>
</dbReference>
<evidence type="ECO:0000259" key="7">
    <source>
        <dbReference type="Pfam" id="PF00171"/>
    </source>
</evidence>
<evidence type="ECO:0000313" key="9">
    <source>
        <dbReference type="Proteomes" id="UP001169719"/>
    </source>
</evidence>
<dbReference type="PIRSF" id="PIRSF036492">
    <property type="entry name" value="ALDH"/>
    <property type="match status" value="1"/>
</dbReference>
<evidence type="ECO:0000256" key="4">
    <source>
        <dbReference type="PIRNR" id="PIRNR036492"/>
    </source>
</evidence>
<dbReference type="PANTHER" id="PTHR43570:SF20">
    <property type="entry name" value="ALDEHYDE DEHYDROGENASE ALDX-RELATED"/>
    <property type="match status" value="1"/>
</dbReference>
<dbReference type="InterPro" id="IPR015590">
    <property type="entry name" value="Aldehyde_DH_dom"/>
</dbReference>
<dbReference type="GO" id="GO:0050269">
    <property type="term" value="F:coniferyl-aldehyde dehydrogenase [NAD(P)+] activity"/>
    <property type="evidence" value="ECO:0007669"/>
    <property type="project" value="UniProtKB-EC"/>
</dbReference>
<feature type="domain" description="Aldehyde dehydrogenase" evidence="7">
    <location>
        <begin position="21"/>
        <end position="441"/>
    </location>
</feature>
<dbReference type="InterPro" id="IPR016162">
    <property type="entry name" value="Ald_DH_N"/>
</dbReference>
<dbReference type="InterPro" id="IPR029510">
    <property type="entry name" value="Ald_DH_CS_GLU"/>
</dbReference>
<accession>A0ABT7XZR5</accession>
<dbReference type="InterPro" id="IPR016161">
    <property type="entry name" value="Ald_DH/histidinol_DH"/>
</dbReference>
<name>A0ABT7XZR5_9VIBR</name>
<keyword evidence="3" id="KW-0520">NAD</keyword>
<keyword evidence="2 4" id="KW-0560">Oxidoreductase</keyword>
<reference evidence="8" key="1">
    <citation type="submission" date="2024-05" db="EMBL/GenBank/DDBJ databases">
        <title>Genome Sequences of Four Agar- Degrading Marine Bacteria.</title>
        <authorList>
            <person name="Phillips E.K."/>
            <person name="Shaffer J.C."/>
            <person name="Henson M.W."/>
            <person name="Temperton B."/>
            <person name="Thrash C.J."/>
            <person name="Martin M.O."/>
        </authorList>
    </citation>
    <scope>NUCLEOTIDE SEQUENCE</scope>
    <source>
        <strain evidence="8">EKP203</strain>
    </source>
</reference>